<name>A0A1Y1UCK2_9TREE</name>
<keyword evidence="2" id="KW-1185">Reference proteome</keyword>
<dbReference type="OrthoDB" id="2596559at2759"/>
<dbReference type="EMBL" id="NBSH01000010">
    <property type="protein sequence ID" value="ORX35739.1"/>
    <property type="molecule type" value="Genomic_DNA"/>
</dbReference>
<dbReference type="AlphaFoldDB" id="A0A1Y1UCK2"/>
<dbReference type="GeneID" id="33561044"/>
<dbReference type="Proteomes" id="UP000193218">
    <property type="component" value="Unassembled WGS sequence"/>
</dbReference>
<proteinExistence type="predicted"/>
<evidence type="ECO:0000313" key="1">
    <source>
        <dbReference type="EMBL" id="ORX35739.1"/>
    </source>
</evidence>
<dbReference type="RefSeq" id="XP_021869903.1">
    <property type="nucleotide sequence ID" value="XM_022019235.1"/>
</dbReference>
<dbReference type="InParanoid" id="A0A1Y1UCK2"/>
<evidence type="ECO:0000313" key="2">
    <source>
        <dbReference type="Proteomes" id="UP000193218"/>
    </source>
</evidence>
<gene>
    <name evidence="1" type="ORF">BD324DRAFT_74669</name>
</gene>
<dbReference type="SUPFAM" id="SSF56219">
    <property type="entry name" value="DNase I-like"/>
    <property type="match status" value="1"/>
</dbReference>
<organism evidence="1 2">
    <name type="scientific">Kockovaella imperatae</name>
    <dbReference type="NCBI Taxonomy" id="4999"/>
    <lineage>
        <taxon>Eukaryota</taxon>
        <taxon>Fungi</taxon>
        <taxon>Dikarya</taxon>
        <taxon>Basidiomycota</taxon>
        <taxon>Agaricomycotina</taxon>
        <taxon>Tremellomycetes</taxon>
        <taxon>Tremellales</taxon>
        <taxon>Cuniculitremaceae</taxon>
        <taxon>Kockovaella</taxon>
    </lineage>
</organism>
<sequence>MGSRDLISLHVFGIYATQATNPETAAFWDTVKQALTGKQKWIAAGDFNQILDERDADATHALQLGQSRNSYRGFLSGTNGVDLWRLQDDVNLEYDWTRATQTGDTFTSRSIIDRIAAGPDVPGGDIRTCQVIVRGSDHRGVISNFAIPVLPKTQWENNPAVPRLVKPRNGDERFDEFRRILQAYLKDEPDLSRDIITDSDFDLVYKAADVAFRAACEEAFHRPKRPPTPDKIQLPVREQRLKEEINAYNKAIGLLRRGGFKHMMAHLKRKGRLLLDKLAHQDTCLMINFIQRKAAERSTALAQSQADRLSRRIKRRFTAKVRSVIYTGSVKRLMPNQAIRMPSILRIKDGGYTQTPIEYIHEFRSHFEGTFRREHPTRGSKPWMDSRVSREFNRQAQTRPLQWPPKITADDIRLTLDRGSVKPAPGPDNWEKWALRQSGTEWLTLMAKLVRYIVQHNYFPPILKENYICSMYKREVMLETNNYGGIVLANTLQILVASVFTRTVQDYANAMGMIPDTQIAGRAGAQVGDLTHLLHALDGYANLVDKTWFALKRDQKKGFDFIHQSGWDDAVKFFGLPDTINVFDKARTSQVSLRVKVRTLVSDPIITDGLTKQGDPFSPIKYVLVTAMALWWAIDKNHGDGMLIESSLHNMDNRRRKTPSASAWG</sequence>
<accession>A0A1Y1UCK2</accession>
<comment type="caution">
    <text evidence="1">The sequence shown here is derived from an EMBL/GenBank/DDBJ whole genome shotgun (WGS) entry which is preliminary data.</text>
</comment>
<evidence type="ECO:0008006" key="3">
    <source>
        <dbReference type="Google" id="ProtNLM"/>
    </source>
</evidence>
<protein>
    <recommendedName>
        <fullName evidence="3">Endonuclease/exonuclease/phosphatase</fullName>
    </recommendedName>
</protein>
<dbReference type="Gene3D" id="3.60.10.10">
    <property type="entry name" value="Endonuclease/exonuclease/phosphatase"/>
    <property type="match status" value="1"/>
</dbReference>
<reference evidence="1 2" key="1">
    <citation type="submission" date="2017-03" db="EMBL/GenBank/DDBJ databases">
        <title>Widespread Adenine N6-methylation of Active Genes in Fungi.</title>
        <authorList>
            <consortium name="DOE Joint Genome Institute"/>
            <person name="Mondo S.J."/>
            <person name="Dannebaum R.O."/>
            <person name="Kuo R.C."/>
            <person name="Louie K.B."/>
            <person name="Bewick A.J."/>
            <person name="Labutti K."/>
            <person name="Haridas S."/>
            <person name="Kuo A."/>
            <person name="Salamov A."/>
            <person name="Ahrendt S.R."/>
            <person name="Lau R."/>
            <person name="Bowen B.P."/>
            <person name="Lipzen A."/>
            <person name="Sullivan W."/>
            <person name="Andreopoulos W.B."/>
            <person name="Clum A."/>
            <person name="Lindquist E."/>
            <person name="Daum C."/>
            <person name="Northen T.R."/>
            <person name="Ramamoorthy G."/>
            <person name="Schmitz R.J."/>
            <person name="Gryganskyi A."/>
            <person name="Culley D."/>
            <person name="Magnuson J."/>
            <person name="James T.Y."/>
            <person name="O'Malley M.A."/>
            <person name="Stajich J.E."/>
            <person name="Spatafora J.W."/>
            <person name="Visel A."/>
            <person name="Grigoriev I.V."/>
        </authorList>
    </citation>
    <scope>NUCLEOTIDE SEQUENCE [LARGE SCALE GENOMIC DNA]</scope>
    <source>
        <strain evidence="1 2">NRRL Y-17943</strain>
    </source>
</reference>
<dbReference type="InterPro" id="IPR036691">
    <property type="entry name" value="Endo/exonu/phosph_ase_sf"/>
</dbReference>